<dbReference type="InterPro" id="IPR036779">
    <property type="entry name" value="LysM_dom_sf"/>
</dbReference>
<dbReference type="GO" id="GO:0032153">
    <property type="term" value="C:cell division site"/>
    <property type="evidence" value="ECO:0007669"/>
    <property type="project" value="TreeGrafter"/>
</dbReference>
<dbReference type="Proteomes" id="UP000243745">
    <property type="component" value="Unassembled WGS sequence"/>
</dbReference>
<reference evidence="4 5" key="1">
    <citation type="submission" date="2016-10" db="EMBL/GenBank/DDBJ databases">
        <authorList>
            <person name="Varghese N."/>
            <person name="Submissions S."/>
        </authorList>
    </citation>
    <scope>NUCLEOTIDE SEQUENCE [LARGE SCALE GENOMIC DNA]</scope>
    <source>
        <strain evidence="4 5">DSM 1361</strain>
    </source>
</reference>
<organism evidence="4 5">
    <name type="scientific">Ruminobacter amylophilus</name>
    <dbReference type="NCBI Taxonomy" id="867"/>
    <lineage>
        <taxon>Bacteria</taxon>
        <taxon>Pseudomonadati</taxon>
        <taxon>Pseudomonadota</taxon>
        <taxon>Gammaproteobacteria</taxon>
        <taxon>Aeromonadales</taxon>
        <taxon>Succinivibrionaceae</taxon>
        <taxon>Ruminobacter</taxon>
    </lineage>
</organism>
<protein>
    <submittedName>
        <fullName evidence="4">Lipoprotein NlpD</fullName>
    </submittedName>
</protein>
<dbReference type="Gene3D" id="2.70.70.10">
    <property type="entry name" value="Glucose Permease (Domain IIA)"/>
    <property type="match status" value="1"/>
</dbReference>
<dbReference type="EMBL" id="FOXF01000036">
    <property type="protein sequence ID" value="SFP55357.1"/>
    <property type="molecule type" value="Genomic_DNA"/>
</dbReference>
<sequence>MNKNWLFVSGMILLVITGCATSDRPYSPADLTGVKQVPSRTVKTQPKRQQAYSSSTRNMTAARGYYVVKPGDTLYSVAFANNMDYQTLALINGIKPPYTINVGQRLLTDTVKSEQKLYRVVKGDTVYNISKRHNLTPAQLASMNGIDKNFNIRIGQMLVVGRKSSAAAAKPAAAQNRTVAPVSVASSGNKVSSAPASSARKSGSSAPAMSASSKPATSVTSSSQKDNSSSSGYQNVAKNNAKVRWTWPYNGKIIEGYSRNNKGIDISGNKGDSVRSAAKGKIVYAGNALRGYGNLIIINHDGDYLSAYAHNDAILVAEGQSVESGQVIARMGNTDAKSVRLHFEIRHNGESVNPLSYLPKK</sequence>
<feature type="domain" description="LysM" evidence="3">
    <location>
        <begin position="64"/>
        <end position="108"/>
    </location>
</feature>
<evidence type="ECO:0000256" key="1">
    <source>
        <dbReference type="ARBA" id="ARBA00038420"/>
    </source>
</evidence>
<evidence type="ECO:0000313" key="5">
    <source>
        <dbReference type="Proteomes" id="UP000243745"/>
    </source>
</evidence>
<dbReference type="PROSITE" id="PS51782">
    <property type="entry name" value="LYSM"/>
    <property type="match status" value="2"/>
</dbReference>
<dbReference type="SUPFAM" id="SSF54106">
    <property type="entry name" value="LysM domain"/>
    <property type="match status" value="1"/>
</dbReference>
<dbReference type="InterPro" id="IPR016047">
    <property type="entry name" value="M23ase_b-sheet_dom"/>
</dbReference>
<dbReference type="PANTHER" id="PTHR21666">
    <property type="entry name" value="PEPTIDASE-RELATED"/>
    <property type="match status" value="1"/>
</dbReference>
<dbReference type="OrthoDB" id="9795421at2"/>
<dbReference type="Gene3D" id="3.10.350.10">
    <property type="entry name" value="LysM domain"/>
    <property type="match status" value="2"/>
</dbReference>
<dbReference type="CDD" id="cd12797">
    <property type="entry name" value="M23_peptidase"/>
    <property type="match status" value="1"/>
</dbReference>
<proteinExistence type="inferred from homology"/>
<feature type="region of interest" description="Disordered" evidence="2">
    <location>
        <begin position="170"/>
        <end position="235"/>
    </location>
</feature>
<dbReference type="InterPro" id="IPR050570">
    <property type="entry name" value="Cell_wall_metabolism_enzyme"/>
</dbReference>
<evidence type="ECO:0000313" key="4">
    <source>
        <dbReference type="EMBL" id="SFP55357.1"/>
    </source>
</evidence>
<dbReference type="PANTHER" id="PTHR21666:SF263">
    <property type="entry name" value="MUREIN HYDROLASE ACTIVATOR NLPD"/>
    <property type="match status" value="1"/>
</dbReference>
<dbReference type="SUPFAM" id="SSF51261">
    <property type="entry name" value="Duplicated hybrid motif"/>
    <property type="match status" value="1"/>
</dbReference>
<dbReference type="GO" id="GO:0004222">
    <property type="term" value="F:metalloendopeptidase activity"/>
    <property type="evidence" value="ECO:0007669"/>
    <property type="project" value="TreeGrafter"/>
</dbReference>
<dbReference type="Pfam" id="PF01551">
    <property type="entry name" value="Peptidase_M23"/>
    <property type="match status" value="1"/>
</dbReference>
<gene>
    <name evidence="4" type="ORF">SAMN02910344_01707</name>
</gene>
<feature type="domain" description="LysM" evidence="3">
    <location>
        <begin position="116"/>
        <end position="160"/>
    </location>
</feature>
<accession>A0A662ZIK9</accession>
<evidence type="ECO:0000259" key="3">
    <source>
        <dbReference type="PROSITE" id="PS51782"/>
    </source>
</evidence>
<dbReference type="CDD" id="cd00118">
    <property type="entry name" value="LysM"/>
    <property type="match status" value="2"/>
</dbReference>
<comment type="similarity">
    <text evidence="1">Belongs to the E.coli NlpD/Haemophilus LppB family.</text>
</comment>
<dbReference type="PROSITE" id="PS51257">
    <property type="entry name" value="PROKAR_LIPOPROTEIN"/>
    <property type="match status" value="1"/>
</dbReference>
<evidence type="ECO:0000256" key="2">
    <source>
        <dbReference type="SAM" id="MobiDB-lite"/>
    </source>
</evidence>
<dbReference type="Pfam" id="PF01476">
    <property type="entry name" value="LysM"/>
    <property type="match status" value="2"/>
</dbReference>
<dbReference type="AlphaFoldDB" id="A0A662ZIK9"/>
<dbReference type="GO" id="GO:0009279">
    <property type="term" value="C:cell outer membrane"/>
    <property type="evidence" value="ECO:0007669"/>
    <property type="project" value="TreeGrafter"/>
</dbReference>
<dbReference type="InterPro" id="IPR018392">
    <property type="entry name" value="LysM"/>
</dbReference>
<feature type="compositionally biased region" description="Low complexity" evidence="2">
    <location>
        <begin position="201"/>
        <end position="231"/>
    </location>
</feature>
<dbReference type="RefSeq" id="WP_093142843.1">
    <property type="nucleotide sequence ID" value="NZ_FOXF01000036.1"/>
</dbReference>
<keyword evidence="4" id="KW-0449">Lipoprotein</keyword>
<feature type="compositionally biased region" description="Polar residues" evidence="2">
    <location>
        <begin position="184"/>
        <end position="200"/>
    </location>
</feature>
<dbReference type="InterPro" id="IPR011055">
    <property type="entry name" value="Dup_hybrid_motif"/>
</dbReference>
<dbReference type="SMART" id="SM00257">
    <property type="entry name" value="LysM"/>
    <property type="match status" value="2"/>
</dbReference>
<keyword evidence="5" id="KW-1185">Reference proteome</keyword>
<name>A0A662ZIK9_9GAMM</name>